<dbReference type="Proteomes" id="UP000009045">
    <property type="component" value="Chromosome"/>
</dbReference>
<evidence type="ECO:0000313" key="1">
    <source>
        <dbReference type="EMBL" id="AEH78713.1"/>
    </source>
</evidence>
<accession>F7X6M1</accession>
<dbReference type="KEGG" id="smx:SM11_chr1437"/>
<sequence>MDCKDVTEFIVVPPVALRADIWTARERFADHLRRQFPGYSFRIARIAPVDTGESFGVYPVMNFVGADNQVFVCNEPPSWLLGEIRIACQAFDLRRSFAA</sequence>
<protein>
    <submittedName>
        <fullName evidence="1">Uncharacterized protein</fullName>
    </submittedName>
</protein>
<dbReference type="EMBL" id="CP001830">
    <property type="protein sequence ID" value="AEH78713.1"/>
    <property type="molecule type" value="Genomic_DNA"/>
</dbReference>
<dbReference type="HOGENOM" id="CLU_2318581_0_0_5"/>
<reference evidence="1 2" key="1">
    <citation type="journal article" date="2011" name="J. Biotechnol.">
        <title>The complete genome sequence of the dominant Sinorhizobium meliloti field isolate SM11 extends the S. meliloti pan-genome.</title>
        <authorList>
            <person name="Schneiker-Bekel S."/>
            <person name="Wibberg D."/>
            <person name="Bekel T."/>
            <person name="Blom J."/>
            <person name="Linke B."/>
            <person name="Neuweger H."/>
            <person name="Stiens M."/>
            <person name="Vorholter F.J."/>
            <person name="Weidner S."/>
            <person name="Goesmann A."/>
            <person name="Puhler A."/>
            <person name="Schluter A."/>
        </authorList>
    </citation>
    <scope>NUCLEOTIDE SEQUENCE [LARGE SCALE GENOMIC DNA]</scope>
    <source>
        <strain evidence="1 2">SM11</strain>
    </source>
</reference>
<evidence type="ECO:0000313" key="2">
    <source>
        <dbReference type="Proteomes" id="UP000009045"/>
    </source>
</evidence>
<dbReference type="PATRIC" id="fig|707241.3.peg.1512"/>
<organism evidence="1 2">
    <name type="scientific">Sinorhizobium meliloti (strain SM11)</name>
    <dbReference type="NCBI Taxonomy" id="707241"/>
    <lineage>
        <taxon>Bacteria</taxon>
        <taxon>Pseudomonadati</taxon>
        <taxon>Pseudomonadota</taxon>
        <taxon>Alphaproteobacteria</taxon>
        <taxon>Hyphomicrobiales</taxon>
        <taxon>Rhizobiaceae</taxon>
        <taxon>Sinorhizobium/Ensifer group</taxon>
        <taxon>Sinorhizobium</taxon>
    </lineage>
</organism>
<proteinExistence type="predicted"/>
<gene>
    <name evidence="1" type="ordered locus">SM11_chr1437</name>
</gene>
<dbReference type="AlphaFoldDB" id="F7X6M1"/>
<name>F7X6M1_SINMM</name>